<evidence type="ECO:0000313" key="4">
    <source>
        <dbReference type="Proteomes" id="UP000663879"/>
    </source>
</evidence>
<dbReference type="CDD" id="cd00157">
    <property type="entry name" value="Rho"/>
    <property type="match status" value="1"/>
</dbReference>
<gene>
    <name evidence="3" type="ORF">OXX778_LOCUS7690</name>
</gene>
<dbReference type="InterPro" id="IPR005225">
    <property type="entry name" value="Small_GTP-bd"/>
</dbReference>
<name>A0A813UP61_9BILA</name>
<dbReference type="InterPro" id="IPR027417">
    <property type="entry name" value="P-loop_NTPase"/>
</dbReference>
<dbReference type="GO" id="GO:0003924">
    <property type="term" value="F:GTPase activity"/>
    <property type="evidence" value="ECO:0007669"/>
    <property type="project" value="InterPro"/>
</dbReference>
<dbReference type="SMART" id="SM00174">
    <property type="entry name" value="RHO"/>
    <property type="match status" value="1"/>
</dbReference>
<evidence type="ECO:0000313" key="3">
    <source>
        <dbReference type="EMBL" id="CAF0825421.1"/>
    </source>
</evidence>
<proteinExistence type="predicted"/>
<dbReference type="SMART" id="SM00173">
    <property type="entry name" value="RAS"/>
    <property type="match status" value="1"/>
</dbReference>
<dbReference type="PROSITE" id="PS51420">
    <property type="entry name" value="RHO"/>
    <property type="match status" value="1"/>
</dbReference>
<reference evidence="3" key="1">
    <citation type="submission" date="2021-02" db="EMBL/GenBank/DDBJ databases">
        <authorList>
            <person name="Nowell W R."/>
        </authorList>
    </citation>
    <scope>NUCLEOTIDE SEQUENCE</scope>
    <source>
        <strain evidence="3">Ploen Becks lab</strain>
    </source>
</reference>
<keyword evidence="4" id="KW-1185">Reference proteome</keyword>
<dbReference type="NCBIfam" id="TIGR00231">
    <property type="entry name" value="small_GTP"/>
    <property type="match status" value="1"/>
</dbReference>
<dbReference type="SUPFAM" id="SSF52540">
    <property type="entry name" value="P-loop containing nucleoside triphosphate hydrolases"/>
    <property type="match status" value="1"/>
</dbReference>
<dbReference type="PROSITE" id="PS51421">
    <property type="entry name" value="RAS"/>
    <property type="match status" value="1"/>
</dbReference>
<protein>
    <submittedName>
        <fullName evidence="3">Uncharacterized protein</fullName>
    </submittedName>
</protein>
<dbReference type="AlphaFoldDB" id="A0A813UP61"/>
<dbReference type="GO" id="GO:0007264">
    <property type="term" value="P:small GTPase-mediated signal transduction"/>
    <property type="evidence" value="ECO:0007669"/>
    <property type="project" value="InterPro"/>
</dbReference>
<dbReference type="InterPro" id="IPR003578">
    <property type="entry name" value="Small_GTPase_Rho"/>
</dbReference>
<evidence type="ECO:0000256" key="2">
    <source>
        <dbReference type="ARBA" id="ARBA00023134"/>
    </source>
</evidence>
<keyword evidence="1" id="KW-0547">Nucleotide-binding</keyword>
<dbReference type="SMART" id="SM00175">
    <property type="entry name" value="RAB"/>
    <property type="match status" value="1"/>
</dbReference>
<dbReference type="EMBL" id="CAJNOC010001001">
    <property type="protein sequence ID" value="CAF0825421.1"/>
    <property type="molecule type" value="Genomic_DNA"/>
</dbReference>
<dbReference type="OrthoDB" id="8830751at2759"/>
<dbReference type="PRINTS" id="PR00449">
    <property type="entry name" value="RASTRNSFRMNG"/>
</dbReference>
<dbReference type="PANTHER" id="PTHR24072">
    <property type="entry name" value="RHO FAMILY GTPASE"/>
    <property type="match status" value="1"/>
</dbReference>
<dbReference type="Pfam" id="PF00071">
    <property type="entry name" value="Ras"/>
    <property type="match status" value="1"/>
</dbReference>
<accession>A0A813UP61</accession>
<dbReference type="Proteomes" id="UP000663879">
    <property type="component" value="Unassembled WGS sequence"/>
</dbReference>
<dbReference type="InterPro" id="IPR001806">
    <property type="entry name" value="Small_GTPase"/>
</dbReference>
<dbReference type="FunFam" id="3.40.50.300:FF:000118">
    <property type="entry name" value="Rho-related GTP-binding protein RhoG"/>
    <property type="match status" value="1"/>
</dbReference>
<sequence>MSSSSKPLKCVVVGDGAVGKTCMLISFTNNVFPTEYTPTVFENYDATIMVEQKPYILSLFDTAGQEDFDRLRPISYPNTDIFLICFSVISQTSFDNIKNKWIPEILHFVPKAKFIIVGTQIDLRDETLILGKVRPVTYEQGAKLAKELNAFTYVECSALTQKGLRNVFDQAISAVIKKQKHEKKSQKNRKRRCCSFPTVFAAPVAPIFPTVVSTTVSHTSFAVPSCYGRIW</sequence>
<dbReference type="GO" id="GO:0005525">
    <property type="term" value="F:GTP binding"/>
    <property type="evidence" value="ECO:0007669"/>
    <property type="project" value="UniProtKB-KW"/>
</dbReference>
<dbReference type="Gene3D" id="3.40.50.300">
    <property type="entry name" value="P-loop containing nucleotide triphosphate hydrolases"/>
    <property type="match status" value="1"/>
</dbReference>
<evidence type="ECO:0000256" key="1">
    <source>
        <dbReference type="ARBA" id="ARBA00022741"/>
    </source>
</evidence>
<keyword evidence="2" id="KW-0342">GTP-binding</keyword>
<dbReference type="PROSITE" id="PS51419">
    <property type="entry name" value="RAB"/>
    <property type="match status" value="1"/>
</dbReference>
<organism evidence="3 4">
    <name type="scientific">Brachionus calyciflorus</name>
    <dbReference type="NCBI Taxonomy" id="104777"/>
    <lineage>
        <taxon>Eukaryota</taxon>
        <taxon>Metazoa</taxon>
        <taxon>Spiralia</taxon>
        <taxon>Gnathifera</taxon>
        <taxon>Rotifera</taxon>
        <taxon>Eurotatoria</taxon>
        <taxon>Monogononta</taxon>
        <taxon>Pseudotrocha</taxon>
        <taxon>Ploima</taxon>
        <taxon>Brachionidae</taxon>
        <taxon>Brachionus</taxon>
    </lineage>
</organism>
<comment type="caution">
    <text evidence="3">The sequence shown here is derived from an EMBL/GenBank/DDBJ whole genome shotgun (WGS) entry which is preliminary data.</text>
</comment>